<dbReference type="STRING" id="1038014.SAMN04487910_0501"/>
<evidence type="ECO:0000313" key="5">
    <source>
        <dbReference type="Proteomes" id="UP000198521"/>
    </source>
</evidence>
<dbReference type="PANTHER" id="PTHR46470:SF2">
    <property type="entry name" value="GLYCERALDEHYDE 3-PHOSPHATE PHOSPHATASE"/>
    <property type="match status" value="1"/>
</dbReference>
<keyword evidence="3" id="KW-0460">Magnesium</keyword>
<keyword evidence="2 4" id="KW-0378">Hydrolase</keyword>
<dbReference type="Proteomes" id="UP000198521">
    <property type="component" value="Unassembled WGS sequence"/>
</dbReference>
<dbReference type="AlphaFoldDB" id="A0A1H7GYY6"/>
<dbReference type="Gene3D" id="3.40.50.1000">
    <property type="entry name" value="HAD superfamily/HAD-like"/>
    <property type="match status" value="1"/>
</dbReference>
<dbReference type="InterPro" id="IPR036412">
    <property type="entry name" value="HAD-like_sf"/>
</dbReference>
<dbReference type="RefSeq" id="WP_091405076.1">
    <property type="nucleotide sequence ID" value="NZ_FOAB01000001.1"/>
</dbReference>
<sequence length="229" mass="26300">MLSNIKVIAFDADDTLWVNETFFRKAEGDFCKLVSEYLPEEEANKLLFEVEMQNLDLYGYGIKPFTLSLIEAALRITNGNLEAKLIEALIDNGKQMLQEPVELLDGIEETLQYLSKKYRLVMATKGDLLDQERKLIKSGLEKYFHHIEIVSNKTEKQYKKLVDHLDIDESEFLMVGNSLKSDIIPVLNIGAHAFHIPFHTTWAHEVHNGTIDNPNFKSLTNSKELLQFL</sequence>
<dbReference type="SFLD" id="SFLDS00003">
    <property type="entry name" value="Haloacid_Dehalogenase"/>
    <property type="match status" value="1"/>
</dbReference>
<dbReference type="InterPro" id="IPR023198">
    <property type="entry name" value="PGP-like_dom2"/>
</dbReference>
<gene>
    <name evidence="4" type="ORF">SAMN04487910_0501</name>
</gene>
<dbReference type="PANTHER" id="PTHR46470">
    <property type="entry name" value="N-ACYLNEURAMINATE-9-PHOSPHATASE"/>
    <property type="match status" value="1"/>
</dbReference>
<organism evidence="4 5">
    <name type="scientific">Aquimarina amphilecti</name>
    <dbReference type="NCBI Taxonomy" id="1038014"/>
    <lineage>
        <taxon>Bacteria</taxon>
        <taxon>Pseudomonadati</taxon>
        <taxon>Bacteroidota</taxon>
        <taxon>Flavobacteriia</taxon>
        <taxon>Flavobacteriales</taxon>
        <taxon>Flavobacteriaceae</taxon>
        <taxon>Aquimarina</taxon>
    </lineage>
</organism>
<dbReference type="GO" id="GO:0046872">
    <property type="term" value="F:metal ion binding"/>
    <property type="evidence" value="ECO:0007669"/>
    <property type="project" value="UniProtKB-KW"/>
</dbReference>
<evidence type="ECO:0000256" key="1">
    <source>
        <dbReference type="ARBA" id="ARBA00022723"/>
    </source>
</evidence>
<dbReference type="SUPFAM" id="SSF56784">
    <property type="entry name" value="HAD-like"/>
    <property type="match status" value="1"/>
</dbReference>
<keyword evidence="5" id="KW-1185">Reference proteome</keyword>
<protein>
    <submittedName>
        <fullName evidence="4">Putative hydrolase of the HAD superfamily</fullName>
    </submittedName>
</protein>
<dbReference type="Pfam" id="PF00702">
    <property type="entry name" value="Hydrolase"/>
    <property type="match status" value="1"/>
</dbReference>
<evidence type="ECO:0000256" key="3">
    <source>
        <dbReference type="ARBA" id="ARBA00022842"/>
    </source>
</evidence>
<evidence type="ECO:0000256" key="2">
    <source>
        <dbReference type="ARBA" id="ARBA00022801"/>
    </source>
</evidence>
<dbReference type="InterPro" id="IPR023214">
    <property type="entry name" value="HAD_sf"/>
</dbReference>
<proteinExistence type="predicted"/>
<dbReference type="Gene3D" id="1.10.150.240">
    <property type="entry name" value="Putative phosphatase, domain 2"/>
    <property type="match status" value="1"/>
</dbReference>
<dbReference type="GO" id="GO:0016791">
    <property type="term" value="F:phosphatase activity"/>
    <property type="evidence" value="ECO:0007669"/>
    <property type="project" value="TreeGrafter"/>
</dbReference>
<keyword evidence="1" id="KW-0479">Metal-binding</keyword>
<name>A0A1H7GYY6_AQUAM</name>
<dbReference type="OrthoDB" id="6101375at2"/>
<dbReference type="SFLD" id="SFLDG01129">
    <property type="entry name" value="C1.5:_HAD__Beta-PGM__Phosphata"/>
    <property type="match status" value="1"/>
</dbReference>
<evidence type="ECO:0000313" key="4">
    <source>
        <dbReference type="EMBL" id="SEK42707.1"/>
    </source>
</evidence>
<reference evidence="4 5" key="1">
    <citation type="submission" date="2016-10" db="EMBL/GenBank/DDBJ databases">
        <authorList>
            <person name="de Groot N.N."/>
        </authorList>
    </citation>
    <scope>NUCLEOTIDE SEQUENCE [LARGE SCALE GENOMIC DNA]</scope>
    <source>
        <strain evidence="4 5">DSM 25232</strain>
    </source>
</reference>
<accession>A0A1H7GYY6</accession>
<dbReference type="EMBL" id="FOAB01000001">
    <property type="protein sequence ID" value="SEK42707.1"/>
    <property type="molecule type" value="Genomic_DNA"/>
</dbReference>
<dbReference type="InterPro" id="IPR051400">
    <property type="entry name" value="HAD-like_hydrolase"/>
</dbReference>